<dbReference type="RefSeq" id="WP_165013004.1">
    <property type="nucleotide sequence ID" value="NZ_JAALDL010000005.1"/>
</dbReference>
<dbReference type="Proteomes" id="UP000473008">
    <property type="component" value="Unassembled WGS sequence"/>
</dbReference>
<accession>A0A6M1RHW9</accession>
<reference evidence="1 2" key="1">
    <citation type="submission" date="2020-02" db="EMBL/GenBank/DDBJ databases">
        <title>The draft genome of Grimontia sedimenta sp. nov., isolated from benthic sediments near coral reefs south of Kuwait.</title>
        <authorList>
            <person name="Mahmoud H.M."/>
            <person name="Jose L."/>
            <person name="Eapen S."/>
        </authorList>
    </citation>
    <scope>NUCLEOTIDE SEQUENCE [LARGE SCALE GENOMIC DNA]</scope>
    <source>
        <strain evidence="1 2">S25</strain>
    </source>
</reference>
<name>A0A6M1RHW9_9GAMM</name>
<protein>
    <submittedName>
        <fullName evidence="1">Uncharacterized protein</fullName>
    </submittedName>
</protein>
<dbReference type="AlphaFoldDB" id="A0A6M1RHW9"/>
<sequence>MDIESLFIFFTMNTVKRYAILFVLTFFSLPNFVFAVDENTLKVSGFGKSEDEALIDAKQRLSQSMLSKVSSDTRLYTKKIDGLISNSFTQDVSSIAEPVLMPSLSVIDKECGSQGCNITYSLSKDLWASTLASNINEILVSTSSVNAIDHASWSSFFTIASAVEDMKDAYRQHLILVNLSPEIAKELSIKIENTAQLLGKKLPYSKVNVRSDNLPFSSQVATSLIHNRFIDASSSLTIFIRTKSKSGKSGQKYAGKASAEINLIDGNSPYSGGLKKTVSKTAFSSTDKNDALEMAEKELLKKLRDAGLSGTF</sequence>
<comment type="caution">
    <text evidence="1">The sequence shown here is derived from an EMBL/GenBank/DDBJ whole genome shotgun (WGS) entry which is preliminary data.</text>
</comment>
<organism evidence="1 2">
    <name type="scientific">Grimontia sedimenti</name>
    <dbReference type="NCBI Taxonomy" id="2711294"/>
    <lineage>
        <taxon>Bacteria</taxon>
        <taxon>Pseudomonadati</taxon>
        <taxon>Pseudomonadota</taxon>
        <taxon>Gammaproteobacteria</taxon>
        <taxon>Vibrionales</taxon>
        <taxon>Vibrionaceae</taxon>
        <taxon>Grimontia</taxon>
    </lineage>
</organism>
<gene>
    <name evidence="1" type="ORF">G5S52_09380</name>
</gene>
<dbReference type="EMBL" id="JAALDL010000005">
    <property type="protein sequence ID" value="NGN97861.1"/>
    <property type="molecule type" value="Genomic_DNA"/>
</dbReference>
<keyword evidence="2" id="KW-1185">Reference proteome</keyword>
<proteinExistence type="predicted"/>
<evidence type="ECO:0000313" key="1">
    <source>
        <dbReference type="EMBL" id="NGN97861.1"/>
    </source>
</evidence>
<evidence type="ECO:0000313" key="2">
    <source>
        <dbReference type="Proteomes" id="UP000473008"/>
    </source>
</evidence>